<feature type="compositionally biased region" description="Basic and acidic residues" evidence="1">
    <location>
        <begin position="109"/>
        <end position="126"/>
    </location>
</feature>
<feature type="region of interest" description="Disordered" evidence="1">
    <location>
        <begin position="109"/>
        <end position="134"/>
    </location>
</feature>
<dbReference type="Proteomes" id="UP000736335">
    <property type="component" value="Unassembled WGS sequence"/>
</dbReference>
<organism evidence="2 3">
    <name type="scientific">Thelephora terrestris</name>
    <dbReference type="NCBI Taxonomy" id="56493"/>
    <lineage>
        <taxon>Eukaryota</taxon>
        <taxon>Fungi</taxon>
        <taxon>Dikarya</taxon>
        <taxon>Basidiomycota</taxon>
        <taxon>Agaricomycotina</taxon>
        <taxon>Agaricomycetes</taxon>
        <taxon>Thelephorales</taxon>
        <taxon>Thelephoraceae</taxon>
        <taxon>Thelephora</taxon>
    </lineage>
</organism>
<dbReference type="AlphaFoldDB" id="A0A9P6L2C2"/>
<dbReference type="EMBL" id="WIUZ02000018">
    <property type="protein sequence ID" value="KAF9779702.1"/>
    <property type="molecule type" value="Genomic_DNA"/>
</dbReference>
<feature type="compositionally biased region" description="Basic and acidic residues" evidence="1">
    <location>
        <begin position="158"/>
        <end position="174"/>
    </location>
</feature>
<reference evidence="2" key="2">
    <citation type="submission" date="2020-11" db="EMBL/GenBank/DDBJ databases">
        <authorList>
            <consortium name="DOE Joint Genome Institute"/>
            <person name="Kuo A."/>
            <person name="Miyauchi S."/>
            <person name="Kiss E."/>
            <person name="Drula E."/>
            <person name="Kohler A."/>
            <person name="Sanchez-Garcia M."/>
            <person name="Andreopoulos B."/>
            <person name="Barry K.W."/>
            <person name="Bonito G."/>
            <person name="Buee M."/>
            <person name="Carver A."/>
            <person name="Chen C."/>
            <person name="Cichocki N."/>
            <person name="Clum A."/>
            <person name="Culley D."/>
            <person name="Crous P.W."/>
            <person name="Fauchery L."/>
            <person name="Girlanda M."/>
            <person name="Hayes R."/>
            <person name="Keri Z."/>
            <person name="Labutti K."/>
            <person name="Lipzen A."/>
            <person name="Lombard V."/>
            <person name="Magnuson J."/>
            <person name="Maillard F."/>
            <person name="Morin E."/>
            <person name="Murat C."/>
            <person name="Nolan M."/>
            <person name="Ohm R."/>
            <person name="Pangilinan J."/>
            <person name="Pereira M."/>
            <person name="Perotto S."/>
            <person name="Peter M."/>
            <person name="Riley R."/>
            <person name="Sitrit Y."/>
            <person name="Stielow B."/>
            <person name="Szollosi G."/>
            <person name="Zifcakova L."/>
            <person name="Stursova M."/>
            <person name="Spatafora J.W."/>
            <person name="Tedersoo L."/>
            <person name="Vaario L.-M."/>
            <person name="Yamada A."/>
            <person name="Yan M."/>
            <person name="Wang P."/>
            <person name="Xu J."/>
            <person name="Bruns T."/>
            <person name="Baldrian P."/>
            <person name="Vilgalys R."/>
            <person name="Henrissat B."/>
            <person name="Grigoriev I.V."/>
            <person name="Hibbett D."/>
            <person name="Nagy L.G."/>
            <person name="Martin F.M."/>
        </authorList>
    </citation>
    <scope>NUCLEOTIDE SEQUENCE</scope>
    <source>
        <strain evidence="2">UH-Tt-Lm1</strain>
    </source>
</reference>
<feature type="region of interest" description="Disordered" evidence="1">
    <location>
        <begin position="151"/>
        <end position="178"/>
    </location>
</feature>
<reference evidence="2" key="1">
    <citation type="journal article" date="2020" name="Nat. Commun.">
        <title>Large-scale genome sequencing of mycorrhizal fungi provides insights into the early evolution of symbiotic traits.</title>
        <authorList>
            <person name="Miyauchi S."/>
            <person name="Kiss E."/>
            <person name="Kuo A."/>
            <person name="Drula E."/>
            <person name="Kohler A."/>
            <person name="Sanchez-Garcia M."/>
            <person name="Morin E."/>
            <person name="Andreopoulos B."/>
            <person name="Barry K.W."/>
            <person name="Bonito G."/>
            <person name="Buee M."/>
            <person name="Carver A."/>
            <person name="Chen C."/>
            <person name="Cichocki N."/>
            <person name="Clum A."/>
            <person name="Culley D."/>
            <person name="Crous P.W."/>
            <person name="Fauchery L."/>
            <person name="Girlanda M."/>
            <person name="Hayes R.D."/>
            <person name="Keri Z."/>
            <person name="LaButti K."/>
            <person name="Lipzen A."/>
            <person name="Lombard V."/>
            <person name="Magnuson J."/>
            <person name="Maillard F."/>
            <person name="Murat C."/>
            <person name="Nolan M."/>
            <person name="Ohm R.A."/>
            <person name="Pangilinan J."/>
            <person name="Pereira M.F."/>
            <person name="Perotto S."/>
            <person name="Peter M."/>
            <person name="Pfister S."/>
            <person name="Riley R."/>
            <person name="Sitrit Y."/>
            <person name="Stielow J.B."/>
            <person name="Szollosi G."/>
            <person name="Zifcakova L."/>
            <person name="Stursova M."/>
            <person name="Spatafora J.W."/>
            <person name="Tedersoo L."/>
            <person name="Vaario L.M."/>
            <person name="Yamada A."/>
            <person name="Yan M."/>
            <person name="Wang P."/>
            <person name="Xu J."/>
            <person name="Bruns T."/>
            <person name="Baldrian P."/>
            <person name="Vilgalys R."/>
            <person name="Dunand C."/>
            <person name="Henrissat B."/>
            <person name="Grigoriev I.V."/>
            <person name="Hibbett D."/>
            <person name="Nagy L.G."/>
            <person name="Martin F.M."/>
        </authorList>
    </citation>
    <scope>NUCLEOTIDE SEQUENCE</scope>
    <source>
        <strain evidence="2">UH-Tt-Lm1</strain>
    </source>
</reference>
<evidence type="ECO:0000256" key="1">
    <source>
        <dbReference type="SAM" id="MobiDB-lite"/>
    </source>
</evidence>
<sequence length="205" mass="22494">MLNGEGNDDQTQRVGGRDERIGRRWRPSANQKGRIWGVAISKQRIWEMPQGYSPGEAISERTGREVRTDQEKLASIDQSGAGDLGEAISQRRLWKMPAGYSAGEAIREATSKQAGREARADREKLASVDQSEAGNLGEAISQRRVWKIPQGYSPGEAISKRTGREVQTDREKLASIDQSGAGDLGQAISQRRVWMIPAGYSAAGR</sequence>
<proteinExistence type="predicted"/>
<accession>A0A9P6L2C2</accession>
<protein>
    <submittedName>
        <fullName evidence="2">Uncharacterized protein</fullName>
    </submittedName>
</protein>
<feature type="compositionally biased region" description="Basic and acidic residues" evidence="1">
    <location>
        <begin position="58"/>
        <end position="74"/>
    </location>
</feature>
<evidence type="ECO:0000313" key="3">
    <source>
        <dbReference type="Proteomes" id="UP000736335"/>
    </source>
</evidence>
<gene>
    <name evidence="2" type="ORF">BJ322DRAFT_1024143</name>
</gene>
<feature type="region of interest" description="Disordered" evidence="1">
    <location>
        <begin position="51"/>
        <end position="81"/>
    </location>
</feature>
<comment type="caution">
    <text evidence="2">The sequence shown here is derived from an EMBL/GenBank/DDBJ whole genome shotgun (WGS) entry which is preliminary data.</text>
</comment>
<evidence type="ECO:0000313" key="2">
    <source>
        <dbReference type="EMBL" id="KAF9779702.1"/>
    </source>
</evidence>
<feature type="region of interest" description="Disordered" evidence="1">
    <location>
        <begin position="1"/>
        <end position="29"/>
    </location>
</feature>
<name>A0A9P6L2C2_9AGAM</name>
<keyword evidence="3" id="KW-1185">Reference proteome</keyword>